<evidence type="ECO:0000259" key="17">
    <source>
        <dbReference type="PROSITE" id="PS51195"/>
    </source>
</evidence>
<protein>
    <recommendedName>
        <fullName evidence="3">RNA helicase</fullName>
        <ecNumber evidence="3">3.6.4.13</ecNumber>
    </recommendedName>
</protein>
<dbReference type="EMBL" id="FO082268">
    <property type="protein sequence ID" value="CCO18558.1"/>
    <property type="molecule type" value="Genomic_DNA"/>
</dbReference>
<dbReference type="GO" id="GO:0003724">
    <property type="term" value="F:RNA helicase activity"/>
    <property type="evidence" value="ECO:0007669"/>
    <property type="project" value="UniProtKB-EC"/>
</dbReference>
<evidence type="ECO:0000256" key="5">
    <source>
        <dbReference type="ARBA" id="ARBA00022552"/>
    </source>
</evidence>
<dbReference type="RefSeq" id="XP_007510213.1">
    <property type="nucleotide sequence ID" value="XM_007510151.1"/>
</dbReference>
<dbReference type="AlphaFoldDB" id="K8FAC0"/>
<dbReference type="InterPro" id="IPR014014">
    <property type="entry name" value="RNA_helicase_DEAD_Q_motif"/>
</dbReference>
<name>K8FAC0_9CHLO</name>
<feature type="domain" description="Helicase ATP-binding" evidence="15">
    <location>
        <begin position="144"/>
        <end position="319"/>
    </location>
</feature>
<evidence type="ECO:0000259" key="15">
    <source>
        <dbReference type="PROSITE" id="PS51192"/>
    </source>
</evidence>
<dbReference type="eggNOG" id="KOG0331">
    <property type="taxonomic scope" value="Eukaryota"/>
</dbReference>
<evidence type="ECO:0000256" key="13">
    <source>
        <dbReference type="RuleBase" id="RU000492"/>
    </source>
</evidence>
<keyword evidence="10" id="KW-0539">Nucleus</keyword>
<organism evidence="18 19">
    <name type="scientific">Bathycoccus prasinos</name>
    <dbReference type="NCBI Taxonomy" id="41875"/>
    <lineage>
        <taxon>Eukaryota</taxon>
        <taxon>Viridiplantae</taxon>
        <taxon>Chlorophyta</taxon>
        <taxon>Mamiellophyceae</taxon>
        <taxon>Mamiellales</taxon>
        <taxon>Bathycoccaceae</taxon>
        <taxon>Bathycoccus</taxon>
    </lineage>
</organism>
<keyword evidence="8 13" id="KW-0347">Helicase</keyword>
<feature type="domain" description="DEAD-box RNA helicase Q" evidence="17">
    <location>
        <begin position="115"/>
        <end position="141"/>
    </location>
</feature>
<evidence type="ECO:0000256" key="8">
    <source>
        <dbReference type="ARBA" id="ARBA00022806"/>
    </source>
</evidence>
<dbReference type="GO" id="GO:0005524">
    <property type="term" value="F:ATP binding"/>
    <property type="evidence" value="ECO:0007669"/>
    <property type="project" value="UniProtKB-KW"/>
</dbReference>
<dbReference type="EC" id="3.6.4.13" evidence="3"/>
<keyword evidence="9 13" id="KW-0067">ATP-binding</keyword>
<dbReference type="Pfam" id="PF00270">
    <property type="entry name" value="DEAD"/>
    <property type="match status" value="1"/>
</dbReference>
<evidence type="ECO:0000256" key="6">
    <source>
        <dbReference type="ARBA" id="ARBA00022741"/>
    </source>
</evidence>
<gene>
    <name evidence="18" type="ordered locus">Bathy11g00600</name>
</gene>
<evidence type="ECO:0000256" key="1">
    <source>
        <dbReference type="ARBA" id="ARBA00004604"/>
    </source>
</evidence>
<evidence type="ECO:0000256" key="10">
    <source>
        <dbReference type="ARBA" id="ARBA00023242"/>
    </source>
</evidence>
<dbReference type="Pfam" id="PF00271">
    <property type="entry name" value="Helicase_C"/>
    <property type="match status" value="1"/>
</dbReference>
<dbReference type="InterPro" id="IPR000629">
    <property type="entry name" value="RNA-helicase_DEAD-box_CS"/>
</dbReference>
<dbReference type="InterPro" id="IPR011545">
    <property type="entry name" value="DEAD/DEAH_box_helicase_dom"/>
</dbReference>
<dbReference type="STRING" id="41875.K8FAC0"/>
<proteinExistence type="inferred from homology"/>
<dbReference type="InterPro" id="IPR001650">
    <property type="entry name" value="Helicase_C-like"/>
</dbReference>
<feature type="domain" description="Helicase C-terminal" evidence="16">
    <location>
        <begin position="343"/>
        <end position="495"/>
    </location>
</feature>
<reference evidence="18 19" key="1">
    <citation type="submission" date="2011-10" db="EMBL/GenBank/DDBJ databases">
        <authorList>
            <person name="Genoscope - CEA"/>
        </authorList>
    </citation>
    <scope>NUCLEOTIDE SEQUENCE [LARGE SCALE GENOMIC DNA]</scope>
    <source>
        <strain evidence="18 19">RCC 1105</strain>
    </source>
</reference>
<dbReference type="InterPro" id="IPR027417">
    <property type="entry name" value="P-loop_NTPase"/>
</dbReference>
<keyword evidence="5" id="KW-0698">rRNA processing</keyword>
<comment type="function">
    <text evidence="11">ATP-dependent RNA helicase required for 60S ribosomal subunit synthesis. Involved in efficient pre-rRNA processing, predominantly at site A3, which is necessary for the normal formation of 25S and 5.8S rRNAs.</text>
</comment>
<dbReference type="OrthoDB" id="196131at2759"/>
<dbReference type="InterPro" id="IPR014001">
    <property type="entry name" value="Helicase_ATP-bd"/>
</dbReference>
<feature type="compositionally biased region" description="Basic residues" evidence="14">
    <location>
        <begin position="9"/>
        <end position="26"/>
    </location>
</feature>
<comment type="similarity">
    <text evidence="2">Belongs to the DEAD box helicase family. DDX5/DBP2 subfamily.</text>
</comment>
<sequence length="525" mass="58336">MSDDEERKKKNFKKEKKKEKKEKKRKEREEEKEKSKKSKKKNKVVKEDEEGETTTNAKIVGDFGLAKSGAPFKKKFYEPSESILRLSEKDVKERRDSLAITIENDGKKYNFTPLATFQEAGFPKEILAVCKNFQKPSPIQAQSWPIIMSGHDMVGIAATGSGKTLAFGLPALTQIKAQPPCKPGQPACLVLAPTRELAQQTAKVFDDAGDATGIKCVCVYGGGPKYLQKQEMKQSGFAVIVATPGRLRDFMNDGDVRLDRVTILILDEADRMLDLGFEPEIRAIAGATRADRQTVMFSATWPNSVQGLAAEFMTNPIKCRIGAEGLKASHSIKQIVEVVEPHEKDQHLHRLLNKYLGSEKVTPRCLVFALYKKECARVHDLLRRNWKSASIHGDMSQHDREQSVASFKSGKTPILVATDVAARGLDIPGVEYVINYTFPLTTEDYVHRIGRTGRAGATGVAHTLFTVHDKSRAGELANVLREAGETVPESLSKFGTHVKKKESKLYGAHFKDIDMSAKATKITFD</sequence>
<evidence type="ECO:0000313" key="19">
    <source>
        <dbReference type="Proteomes" id="UP000198341"/>
    </source>
</evidence>
<evidence type="ECO:0000256" key="2">
    <source>
        <dbReference type="ARBA" id="ARBA00009334"/>
    </source>
</evidence>
<dbReference type="PROSITE" id="PS00039">
    <property type="entry name" value="DEAD_ATP_HELICASE"/>
    <property type="match status" value="1"/>
</dbReference>
<evidence type="ECO:0000256" key="9">
    <source>
        <dbReference type="ARBA" id="ARBA00022840"/>
    </source>
</evidence>
<dbReference type="PROSITE" id="PS51192">
    <property type="entry name" value="HELICASE_ATP_BIND_1"/>
    <property type="match status" value="1"/>
</dbReference>
<dbReference type="GO" id="GO:0016787">
    <property type="term" value="F:hydrolase activity"/>
    <property type="evidence" value="ECO:0007669"/>
    <property type="project" value="UniProtKB-KW"/>
</dbReference>
<dbReference type="PROSITE" id="PS51194">
    <property type="entry name" value="HELICASE_CTER"/>
    <property type="match status" value="1"/>
</dbReference>
<evidence type="ECO:0000256" key="4">
    <source>
        <dbReference type="ARBA" id="ARBA00022517"/>
    </source>
</evidence>
<keyword evidence="6 13" id="KW-0547">Nucleotide-binding</keyword>
<evidence type="ECO:0000256" key="7">
    <source>
        <dbReference type="ARBA" id="ARBA00022801"/>
    </source>
</evidence>
<dbReference type="Gene3D" id="3.40.50.300">
    <property type="entry name" value="P-loop containing nucleotide triphosphate hydrolases"/>
    <property type="match status" value="2"/>
</dbReference>
<dbReference type="CDD" id="cd00268">
    <property type="entry name" value="DEADc"/>
    <property type="match status" value="1"/>
</dbReference>
<comment type="subcellular location">
    <subcellularLocation>
        <location evidence="1">Nucleus</location>
        <location evidence="1">Nucleolus</location>
    </subcellularLocation>
</comment>
<keyword evidence="4" id="KW-0690">Ribosome biogenesis</keyword>
<dbReference type="SMART" id="SM00490">
    <property type="entry name" value="HELICc"/>
    <property type="match status" value="1"/>
</dbReference>
<evidence type="ECO:0000256" key="12">
    <source>
        <dbReference type="PROSITE-ProRule" id="PRU00552"/>
    </source>
</evidence>
<evidence type="ECO:0000256" key="14">
    <source>
        <dbReference type="SAM" id="MobiDB-lite"/>
    </source>
</evidence>
<dbReference type="InterPro" id="IPR044742">
    <property type="entry name" value="DEAD/DEAH_RhlB"/>
</dbReference>
<keyword evidence="7 13" id="KW-0378">Hydrolase</keyword>
<evidence type="ECO:0000256" key="11">
    <source>
        <dbReference type="ARBA" id="ARBA00037449"/>
    </source>
</evidence>
<evidence type="ECO:0000256" key="3">
    <source>
        <dbReference type="ARBA" id="ARBA00012552"/>
    </source>
</evidence>
<dbReference type="PROSITE" id="PS51195">
    <property type="entry name" value="Q_MOTIF"/>
    <property type="match status" value="1"/>
</dbReference>
<dbReference type="SUPFAM" id="SSF52540">
    <property type="entry name" value="P-loop containing nucleoside triphosphate hydrolases"/>
    <property type="match status" value="1"/>
</dbReference>
<dbReference type="GeneID" id="19012746"/>
<feature type="short sequence motif" description="Q motif" evidence="12">
    <location>
        <begin position="115"/>
        <end position="141"/>
    </location>
</feature>
<dbReference type="KEGG" id="bpg:Bathy11g00600"/>
<dbReference type="PANTHER" id="PTHR47958">
    <property type="entry name" value="ATP-DEPENDENT RNA HELICASE DBP3"/>
    <property type="match status" value="1"/>
</dbReference>
<evidence type="ECO:0000259" key="16">
    <source>
        <dbReference type="PROSITE" id="PS51194"/>
    </source>
</evidence>
<keyword evidence="19" id="KW-1185">Reference proteome</keyword>
<dbReference type="GO" id="GO:0003676">
    <property type="term" value="F:nucleic acid binding"/>
    <property type="evidence" value="ECO:0007669"/>
    <property type="project" value="InterPro"/>
</dbReference>
<dbReference type="FunFam" id="3.40.50.300:FF:000008">
    <property type="entry name" value="ATP-dependent RNA helicase RhlB"/>
    <property type="match status" value="1"/>
</dbReference>
<evidence type="ECO:0000313" key="18">
    <source>
        <dbReference type="EMBL" id="CCO18558.1"/>
    </source>
</evidence>
<dbReference type="Proteomes" id="UP000198341">
    <property type="component" value="Chromosome 11"/>
</dbReference>
<dbReference type="CDD" id="cd18787">
    <property type="entry name" value="SF2_C_DEAD"/>
    <property type="match status" value="1"/>
</dbReference>
<feature type="region of interest" description="Disordered" evidence="14">
    <location>
        <begin position="1"/>
        <end position="58"/>
    </location>
</feature>
<accession>K8FAC0</accession>
<dbReference type="SMART" id="SM00487">
    <property type="entry name" value="DEXDc"/>
    <property type="match status" value="1"/>
</dbReference>